<evidence type="ECO:0000313" key="1">
    <source>
        <dbReference type="EMBL" id="THG35950.1"/>
    </source>
</evidence>
<gene>
    <name evidence="1" type="ORF">E5986_10615</name>
</gene>
<proteinExistence type="predicted"/>
<accession>A0A4S4FY33</accession>
<dbReference type="RefSeq" id="WP_136435802.1">
    <property type="nucleotide sequence ID" value="NZ_SSTJ01000019.1"/>
</dbReference>
<dbReference type="AlphaFoldDB" id="A0A4S4FY33"/>
<reference evidence="1 2" key="1">
    <citation type="submission" date="2019-04" db="EMBL/GenBank/DDBJ databases">
        <title>Microbes associate with the intestines of laboratory mice.</title>
        <authorList>
            <person name="Navarre W."/>
            <person name="Wong E."/>
            <person name="Huang K.C."/>
            <person name="Tropini C."/>
            <person name="Ng K."/>
            <person name="Yu B."/>
        </authorList>
    </citation>
    <scope>NUCLEOTIDE SEQUENCE [LARGE SCALE GENOMIC DNA]</scope>
    <source>
        <strain evidence="1 2">NM80_B27</strain>
    </source>
</reference>
<comment type="caution">
    <text evidence="1">The sequence shown here is derived from an EMBL/GenBank/DDBJ whole genome shotgun (WGS) entry which is preliminary data.</text>
</comment>
<dbReference type="EMBL" id="SSTJ01000019">
    <property type="protein sequence ID" value="THG35950.1"/>
    <property type="molecule type" value="Genomic_DNA"/>
</dbReference>
<name>A0A4S4FY33_9ACTN</name>
<organism evidence="1 2">
    <name type="scientific">Adlercreutzia caecimuris</name>
    <dbReference type="NCBI Taxonomy" id="671266"/>
    <lineage>
        <taxon>Bacteria</taxon>
        <taxon>Bacillati</taxon>
        <taxon>Actinomycetota</taxon>
        <taxon>Coriobacteriia</taxon>
        <taxon>Eggerthellales</taxon>
        <taxon>Eggerthellaceae</taxon>
        <taxon>Adlercreutzia</taxon>
    </lineage>
</organism>
<protein>
    <submittedName>
        <fullName evidence="1">Uncharacterized protein</fullName>
    </submittedName>
</protein>
<dbReference type="Proteomes" id="UP000308978">
    <property type="component" value="Unassembled WGS sequence"/>
</dbReference>
<evidence type="ECO:0000313" key="2">
    <source>
        <dbReference type="Proteomes" id="UP000308978"/>
    </source>
</evidence>
<sequence>MAYNNALANKNTSLEVIMQTILQSTPSASAIALKSNERFSELMSQAKKIDFRASASLADEAFCESDVDDRWR</sequence>